<dbReference type="FunFam" id="1.20.1250.20:FF:000001">
    <property type="entry name" value="Dicarboxylate MFS transporter"/>
    <property type="match status" value="1"/>
</dbReference>
<evidence type="ECO:0000256" key="5">
    <source>
        <dbReference type="ARBA" id="ARBA00022692"/>
    </source>
</evidence>
<feature type="transmembrane region" description="Helical" evidence="11">
    <location>
        <begin position="36"/>
        <end position="55"/>
    </location>
</feature>
<dbReference type="PANTHER" id="PTHR43045">
    <property type="entry name" value="SHIKIMATE TRANSPORTER"/>
    <property type="match status" value="1"/>
</dbReference>
<evidence type="ECO:0000256" key="7">
    <source>
        <dbReference type="ARBA" id="ARBA00022989"/>
    </source>
</evidence>
<feature type="transmembrane region" description="Helical" evidence="11">
    <location>
        <begin position="414"/>
        <end position="432"/>
    </location>
</feature>
<dbReference type="AlphaFoldDB" id="A0A853BCD3"/>
<dbReference type="Gene3D" id="1.20.1250.20">
    <property type="entry name" value="MFS general substrate transporter like domains"/>
    <property type="match status" value="1"/>
</dbReference>
<dbReference type="InterPro" id="IPR005828">
    <property type="entry name" value="MFS_sugar_transport-like"/>
</dbReference>
<feature type="domain" description="Major facilitator superfamily (MFS) profile" evidence="12">
    <location>
        <begin position="24"/>
        <end position="438"/>
    </location>
</feature>
<dbReference type="InterPro" id="IPR005829">
    <property type="entry name" value="Sugar_transporter_CS"/>
</dbReference>
<dbReference type="InterPro" id="IPR020846">
    <property type="entry name" value="MFS_dom"/>
</dbReference>
<organism evidence="13 14">
    <name type="scientific">Amycolatopsis endophytica</name>
    <dbReference type="NCBI Taxonomy" id="860233"/>
    <lineage>
        <taxon>Bacteria</taxon>
        <taxon>Bacillati</taxon>
        <taxon>Actinomycetota</taxon>
        <taxon>Actinomycetes</taxon>
        <taxon>Pseudonocardiales</taxon>
        <taxon>Pseudonocardiaceae</taxon>
        <taxon>Amycolatopsis</taxon>
    </lineage>
</organism>
<dbReference type="CDD" id="cd17369">
    <property type="entry name" value="MFS_ShiA_like"/>
    <property type="match status" value="1"/>
</dbReference>
<evidence type="ECO:0000256" key="11">
    <source>
        <dbReference type="SAM" id="Phobius"/>
    </source>
</evidence>
<feature type="transmembrane region" description="Helical" evidence="11">
    <location>
        <begin position="291"/>
        <end position="309"/>
    </location>
</feature>
<dbReference type="RefSeq" id="WP_179776668.1">
    <property type="nucleotide sequence ID" value="NZ_JACCFK010000002.1"/>
</dbReference>
<evidence type="ECO:0000256" key="9">
    <source>
        <dbReference type="ARBA" id="ARBA00037295"/>
    </source>
</evidence>
<evidence type="ECO:0000256" key="8">
    <source>
        <dbReference type="ARBA" id="ARBA00023136"/>
    </source>
</evidence>
<feature type="transmembrane region" description="Helical" evidence="11">
    <location>
        <begin position="386"/>
        <end position="408"/>
    </location>
</feature>
<evidence type="ECO:0000256" key="10">
    <source>
        <dbReference type="ARBA" id="ARBA00039918"/>
    </source>
</evidence>
<evidence type="ECO:0000256" key="3">
    <source>
        <dbReference type="ARBA" id="ARBA00022448"/>
    </source>
</evidence>
<protein>
    <recommendedName>
        <fullName evidence="10">Putative proline/betaine transporter</fullName>
    </recommendedName>
</protein>
<evidence type="ECO:0000256" key="2">
    <source>
        <dbReference type="ARBA" id="ARBA00008240"/>
    </source>
</evidence>
<dbReference type="GO" id="GO:0005886">
    <property type="term" value="C:plasma membrane"/>
    <property type="evidence" value="ECO:0007669"/>
    <property type="project" value="UniProtKB-SubCell"/>
</dbReference>
<dbReference type="GO" id="GO:0015293">
    <property type="term" value="F:symporter activity"/>
    <property type="evidence" value="ECO:0007669"/>
    <property type="project" value="UniProtKB-KW"/>
</dbReference>
<evidence type="ECO:0000256" key="6">
    <source>
        <dbReference type="ARBA" id="ARBA00022847"/>
    </source>
</evidence>
<sequence>MREATVAAAPPETPEGRAKLARRAAIASLVGTAVEWYDYFIFGTASALVFGELFFPAQSAISGTLSAFAVFGVGFVARPIGGIVFGHIGDRLGRKGALITTLLLMGGATFLMGVLPTTAQIGVLAPILLVLLRIVQGFGVGGEWGGASLVAVEYAPEGKRGAYGSFPQVGNAVGLVISTGAFALVSLLPEEQMLAWGWRLPFLSSIVLVLLGLFIRVKLTETPAFVAARKLLEDKETSEEKTPLATVLKQERRPLLITMALRLGEGIFGYILLTFVLTYATNYTGIAKGDMLLASTIAAAVGIVTFYLLGRLSDRIGRRPVYILGAGIGIVTAFPLFWILDTNSVPLVILAVTVTYALGVGAMYAVEPSMFSELFATTTRYTGVSLAAQIPSILVGAWPYAATALLIATGGNPWPVVLITVVVLALGIWAALAAPETNRKDIVAHATTEEA</sequence>
<gene>
    <name evidence="13" type="ORF">HNR02_005787</name>
</gene>
<dbReference type="Pfam" id="PF00083">
    <property type="entry name" value="Sugar_tr"/>
    <property type="match status" value="1"/>
</dbReference>
<keyword evidence="3" id="KW-0813">Transport</keyword>
<dbReference type="SUPFAM" id="SSF103473">
    <property type="entry name" value="MFS general substrate transporter"/>
    <property type="match status" value="1"/>
</dbReference>
<comment type="function">
    <text evidence="9">May be a proton symporter involved in the uptake of osmolytes such as proline and glycine betaine.</text>
</comment>
<feature type="transmembrane region" description="Helical" evidence="11">
    <location>
        <begin position="195"/>
        <end position="215"/>
    </location>
</feature>
<comment type="caution">
    <text evidence="13">The sequence shown here is derived from an EMBL/GenBank/DDBJ whole genome shotgun (WGS) entry which is preliminary data.</text>
</comment>
<feature type="transmembrane region" description="Helical" evidence="11">
    <location>
        <begin position="108"/>
        <end position="132"/>
    </location>
</feature>
<dbReference type="InterPro" id="IPR036259">
    <property type="entry name" value="MFS_trans_sf"/>
</dbReference>
<evidence type="ECO:0000313" key="14">
    <source>
        <dbReference type="Proteomes" id="UP000549616"/>
    </source>
</evidence>
<keyword evidence="6" id="KW-0769">Symport</keyword>
<evidence type="ECO:0000256" key="1">
    <source>
        <dbReference type="ARBA" id="ARBA00004651"/>
    </source>
</evidence>
<keyword evidence="7 11" id="KW-1133">Transmembrane helix</keyword>
<evidence type="ECO:0000313" key="13">
    <source>
        <dbReference type="EMBL" id="NYI92412.1"/>
    </source>
</evidence>
<keyword evidence="8 11" id="KW-0472">Membrane</keyword>
<dbReference type="EMBL" id="JACCFK010000002">
    <property type="protein sequence ID" value="NYI92412.1"/>
    <property type="molecule type" value="Genomic_DNA"/>
</dbReference>
<reference evidence="13 14" key="1">
    <citation type="submission" date="2020-07" db="EMBL/GenBank/DDBJ databases">
        <title>Sequencing the genomes of 1000 actinobacteria strains.</title>
        <authorList>
            <person name="Klenk H.-P."/>
        </authorList>
    </citation>
    <scope>NUCLEOTIDE SEQUENCE [LARGE SCALE GENOMIC DNA]</scope>
    <source>
        <strain evidence="13 14">DSM 104006</strain>
    </source>
</reference>
<feature type="transmembrane region" description="Helical" evidence="11">
    <location>
        <begin position="169"/>
        <end position="189"/>
    </location>
</feature>
<name>A0A853BCD3_9PSEU</name>
<feature type="transmembrane region" description="Helical" evidence="11">
    <location>
        <begin position="321"/>
        <end position="340"/>
    </location>
</feature>
<dbReference type="PROSITE" id="PS00216">
    <property type="entry name" value="SUGAR_TRANSPORT_1"/>
    <property type="match status" value="1"/>
</dbReference>
<comment type="subcellular location">
    <subcellularLocation>
        <location evidence="1">Cell membrane</location>
        <topology evidence="1">Multi-pass membrane protein</topology>
    </subcellularLocation>
</comment>
<feature type="transmembrane region" description="Helical" evidence="11">
    <location>
        <begin position="346"/>
        <end position="366"/>
    </location>
</feature>
<feature type="transmembrane region" description="Helical" evidence="11">
    <location>
        <begin position="67"/>
        <end position="88"/>
    </location>
</feature>
<evidence type="ECO:0000256" key="4">
    <source>
        <dbReference type="ARBA" id="ARBA00022475"/>
    </source>
</evidence>
<keyword evidence="4" id="KW-1003">Cell membrane</keyword>
<feature type="transmembrane region" description="Helical" evidence="11">
    <location>
        <begin position="259"/>
        <end position="279"/>
    </location>
</feature>
<dbReference type="PROSITE" id="PS50850">
    <property type="entry name" value="MFS"/>
    <property type="match status" value="1"/>
</dbReference>
<keyword evidence="5 11" id="KW-0812">Transmembrane</keyword>
<dbReference type="Proteomes" id="UP000549616">
    <property type="component" value="Unassembled WGS sequence"/>
</dbReference>
<keyword evidence="14" id="KW-1185">Reference proteome</keyword>
<proteinExistence type="inferred from homology"/>
<evidence type="ECO:0000259" key="12">
    <source>
        <dbReference type="PROSITE" id="PS50850"/>
    </source>
</evidence>
<comment type="similarity">
    <text evidence="2">Belongs to the major facilitator superfamily. Metabolite:H+ Symporter (MHS) family (TC 2.A.1.6) family.</text>
</comment>
<accession>A0A853BCD3</accession>
<dbReference type="PANTHER" id="PTHR43045:SF1">
    <property type="entry name" value="SHIKIMATE TRANSPORTER"/>
    <property type="match status" value="1"/>
</dbReference>